<comment type="caution">
    <text evidence="4">The sequence shown here is derived from an EMBL/GenBank/DDBJ whole genome shotgun (WGS) entry which is preliminary data.</text>
</comment>
<dbReference type="SUPFAM" id="SSF50969">
    <property type="entry name" value="YVTN repeat-like/Quinoprotein amine dehydrogenase"/>
    <property type="match status" value="1"/>
</dbReference>
<evidence type="ECO:0000259" key="2">
    <source>
        <dbReference type="Pfam" id="PF07833"/>
    </source>
</evidence>
<dbReference type="EMBL" id="JBHSMJ010000031">
    <property type="protein sequence ID" value="MFC5451194.1"/>
    <property type="molecule type" value="Genomic_DNA"/>
</dbReference>
<sequence>MYTLINKSNIAAAISGCVLAASLSISTLHAQSDDIQLRQVIENMQGTVTWNEHDRSVSIAVNGVNANIPIDQENATIQGKVVKLNQKPYISDNMAYISPETFKLIRDKVVALINQSGLELLGSYSTPSKKAEISASTPDGKRLIVTEATLGSIRVLNIEDVTKVSDVKQISFKNISDKAEVTSVAVTPDGKYALAAVRTGDDVTNPSKGFVAVVDLATLETVKTYEVGIGPDSIAISKDGQYAVIAIEDEEIDLTTEEIDMKTTKRPGSIAILTLPAGDATKAELTNIAIDLSQTGGGAMSLHDPQPEYVAISADSTTAAVTLQENNAIAIVNLKDKKVTKTFGLGTTKHFADLKSNGTVSFKDEMKARPEPDGIAFTADGKYLITANEGDLGKDEFKDGVKSGGRNIMVWDLDGKPVYDSKELVDLKAAQVGLYPDERSANRGSEVENVTIGEVNGKQMLAVAAERDNAILFFDMTDPVNPVFKGLIPSAGVSPEGIHKVNGRNLFVSADEVSGTVSFYGVKE</sequence>
<gene>
    <name evidence="4" type="ORF">ACFPOG_23445</name>
</gene>
<reference evidence="5" key="1">
    <citation type="journal article" date="2019" name="Int. J. Syst. Evol. Microbiol.">
        <title>The Global Catalogue of Microorganisms (GCM) 10K type strain sequencing project: providing services to taxonomists for standard genome sequencing and annotation.</title>
        <authorList>
            <consortium name="The Broad Institute Genomics Platform"/>
            <consortium name="The Broad Institute Genome Sequencing Center for Infectious Disease"/>
            <person name="Wu L."/>
            <person name="Ma J."/>
        </authorList>
    </citation>
    <scope>NUCLEOTIDE SEQUENCE [LARGE SCALE GENOMIC DNA]</scope>
    <source>
        <strain evidence="5">KACC 11904</strain>
    </source>
</reference>
<dbReference type="Gene3D" id="2.130.10.10">
    <property type="entry name" value="YVTN repeat-like/Quinoprotein amine dehydrogenase"/>
    <property type="match status" value="2"/>
</dbReference>
<feature type="signal peptide" evidence="1">
    <location>
        <begin position="1"/>
        <end position="30"/>
    </location>
</feature>
<evidence type="ECO:0000259" key="3">
    <source>
        <dbReference type="Pfam" id="PF22494"/>
    </source>
</evidence>
<dbReference type="InterPro" id="IPR055188">
    <property type="entry name" value="Choice_anch_I"/>
</dbReference>
<evidence type="ECO:0000313" key="5">
    <source>
        <dbReference type="Proteomes" id="UP001596044"/>
    </source>
</evidence>
<dbReference type="InterPro" id="IPR052956">
    <property type="entry name" value="Mesenchyme-surface_protein"/>
</dbReference>
<feature type="chain" id="PRO_5045692499" evidence="1">
    <location>
        <begin position="31"/>
        <end position="524"/>
    </location>
</feature>
<dbReference type="PANTHER" id="PTHR46928:SF1">
    <property type="entry name" value="MESENCHYME-SPECIFIC CELL SURFACE GLYCOPROTEIN"/>
    <property type="match status" value="1"/>
</dbReference>
<accession>A0ABW0KCT9</accession>
<evidence type="ECO:0000313" key="4">
    <source>
        <dbReference type="EMBL" id="MFC5451194.1"/>
    </source>
</evidence>
<name>A0ABW0KCT9_9BACL</name>
<dbReference type="Pfam" id="PF07833">
    <property type="entry name" value="Cu_amine_oxidN1"/>
    <property type="match status" value="1"/>
</dbReference>
<evidence type="ECO:0000256" key="1">
    <source>
        <dbReference type="SAM" id="SignalP"/>
    </source>
</evidence>
<organism evidence="4 5">
    <name type="scientific">Paenibacillus aestuarii</name>
    <dbReference type="NCBI Taxonomy" id="516965"/>
    <lineage>
        <taxon>Bacteria</taxon>
        <taxon>Bacillati</taxon>
        <taxon>Bacillota</taxon>
        <taxon>Bacilli</taxon>
        <taxon>Bacillales</taxon>
        <taxon>Paenibacillaceae</taxon>
        <taxon>Paenibacillus</taxon>
    </lineage>
</organism>
<dbReference type="RefSeq" id="WP_377526058.1">
    <property type="nucleotide sequence ID" value="NZ_JAQFVF010000025.1"/>
</dbReference>
<dbReference type="InterPro" id="IPR015943">
    <property type="entry name" value="WD40/YVTN_repeat-like_dom_sf"/>
</dbReference>
<dbReference type="InterPro" id="IPR011044">
    <property type="entry name" value="Quino_amine_DH_bsu"/>
</dbReference>
<dbReference type="Gene3D" id="3.30.457.10">
    <property type="entry name" value="Copper amine oxidase-like, N-terminal domain"/>
    <property type="match status" value="1"/>
</dbReference>
<dbReference type="SUPFAM" id="SSF55383">
    <property type="entry name" value="Copper amine oxidase, domain N"/>
    <property type="match status" value="1"/>
</dbReference>
<feature type="domain" description="Choice-of-anchor I" evidence="3">
    <location>
        <begin position="128"/>
        <end position="393"/>
    </location>
</feature>
<dbReference type="InterPro" id="IPR012854">
    <property type="entry name" value="Cu_amine_oxidase-like_N"/>
</dbReference>
<dbReference type="PANTHER" id="PTHR46928">
    <property type="entry name" value="MESENCHYME-SPECIFIC CELL SURFACE GLYCOPROTEIN"/>
    <property type="match status" value="1"/>
</dbReference>
<dbReference type="InterPro" id="IPR036582">
    <property type="entry name" value="Mao_N_sf"/>
</dbReference>
<dbReference type="Pfam" id="PF22494">
    <property type="entry name" value="choice_anch_I"/>
    <property type="match status" value="1"/>
</dbReference>
<keyword evidence="5" id="KW-1185">Reference proteome</keyword>
<proteinExistence type="predicted"/>
<dbReference type="Proteomes" id="UP001596044">
    <property type="component" value="Unassembled WGS sequence"/>
</dbReference>
<protein>
    <submittedName>
        <fullName evidence="4">Stalk domain-containing protein</fullName>
    </submittedName>
</protein>
<keyword evidence="1" id="KW-0732">Signal</keyword>
<feature type="domain" description="Copper amine oxidase-like N-terminal" evidence="2">
    <location>
        <begin position="37"/>
        <end position="101"/>
    </location>
</feature>